<dbReference type="RefSeq" id="XP_053028731.1">
    <property type="nucleotide sequence ID" value="XM_053164753.1"/>
</dbReference>
<dbReference type="Proteomes" id="UP001164743">
    <property type="component" value="Chromosome 18A"/>
</dbReference>
<dbReference type="EMBL" id="CP110438">
    <property type="protein sequence ID" value="WAQ93176.1"/>
    <property type="molecule type" value="Genomic_DNA"/>
</dbReference>
<feature type="chain" id="PRO_5046408208" evidence="1">
    <location>
        <begin position="39"/>
        <end position="689"/>
    </location>
</feature>
<proteinExistence type="predicted"/>
<feature type="signal peptide" evidence="1">
    <location>
        <begin position="1"/>
        <end position="38"/>
    </location>
</feature>
<evidence type="ECO:0000256" key="1">
    <source>
        <dbReference type="SAM" id="SignalP"/>
    </source>
</evidence>
<protein>
    <submittedName>
        <fullName evidence="2">Uncharacterized protein</fullName>
    </submittedName>
</protein>
<evidence type="ECO:0000313" key="3">
    <source>
        <dbReference type="Proteomes" id="UP001164743"/>
    </source>
</evidence>
<evidence type="ECO:0000313" key="2">
    <source>
        <dbReference type="EMBL" id="WAQ93176.1"/>
    </source>
</evidence>
<accession>A0ABY7D9Z7</accession>
<name>A0ABY7D9Z7_9BASI</name>
<keyword evidence="1" id="KW-0732">Signal</keyword>
<gene>
    <name evidence="2" type="ORF">PtA15_18A234</name>
</gene>
<sequence length="689" mass="80751">MTTSQVSRSLDRSRPAIKWPKIMMISLIILLNFDFATNTSPIPNSKVQEDVRGVQEAVATSGSSTGVLKLKDDAESGTVSRELHMPTSTKYIYWPHYFHVERPPRTYQDLLVRDELLTRSMQDHSNLEALNKYHTRTQSSFLQEIETIEAFQNELKDRLVKEFKKHGTRNGIKRLRPLIVKEARAGPLRMELLKIVKSAQQDFELKSWWSKFGDLYLYLFKRDKWKSTKLSRKLSKLRRNFQELKALANKEQWTAINRLTIVETRGFKFSEQEAQLIEHMLAGESYLTPDDYNLIAEISSQTATQRQVRKIQKLKEAYSRAMDSKPADPKMTEVVQALSQLEERENEGKELNKDEIKLLFHLEKMKDGQDFPNSFGLDRKMSREIRYLLNERNEAQSMISCMKTLFMLGMKPKLSFEEEVIYDKIRVLKDFYNLNLTPRQVQTDQIEEWAKEYDAQVERTREFHKHTQLLETAQNHIEALEKVGELAFDPLSLSVKTRFRYAAEALESMERRGIPLTEKEANLLTQLKSDSKLEELPRNEVEKFAVEHVLLKRSDHINHHLLILANQLAHTDLKFWVPQKESKEFPPTFTDEELDEISRLRSLSRDDPEFEKETKFVKILQILNRADYRADATDLDNPKSKLAFKYIYKHDQDKVKSLDTILQRIKSGYAEFQRIGKLLIDQVDKKKAE</sequence>
<reference evidence="2" key="1">
    <citation type="submission" date="2022-10" db="EMBL/GenBank/DDBJ databases">
        <title>Puccinia triticina Genome sequencing and assembly.</title>
        <authorList>
            <person name="Li C."/>
        </authorList>
    </citation>
    <scope>NUCLEOTIDE SEQUENCE</scope>
    <source>
        <strain evidence="2">Pt15</strain>
    </source>
</reference>
<dbReference type="GeneID" id="77805648"/>
<organism evidence="2 3">
    <name type="scientific">Puccinia triticina</name>
    <dbReference type="NCBI Taxonomy" id="208348"/>
    <lineage>
        <taxon>Eukaryota</taxon>
        <taxon>Fungi</taxon>
        <taxon>Dikarya</taxon>
        <taxon>Basidiomycota</taxon>
        <taxon>Pucciniomycotina</taxon>
        <taxon>Pucciniomycetes</taxon>
        <taxon>Pucciniales</taxon>
        <taxon>Pucciniaceae</taxon>
        <taxon>Puccinia</taxon>
    </lineage>
</organism>
<keyword evidence="3" id="KW-1185">Reference proteome</keyword>